<evidence type="ECO:0000256" key="1">
    <source>
        <dbReference type="ARBA" id="ARBA00004141"/>
    </source>
</evidence>
<dbReference type="InterPro" id="IPR003439">
    <property type="entry name" value="ABC_transporter-like_ATP-bd"/>
</dbReference>
<evidence type="ECO:0000313" key="10">
    <source>
        <dbReference type="EMBL" id="QEK78432.1"/>
    </source>
</evidence>
<comment type="subcellular location">
    <subcellularLocation>
        <location evidence="1">Membrane</location>
        <topology evidence="1">Multi-pass membrane protein</topology>
    </subcellularLocation>
</comment>
<dbReference type="InterPro" id="IPR017871">
    <property type="entry name" value="ABC_transporter-like_CS"/>
</dbReference>
<dbReference type="Proteomes" id="UP000324354">
    <property type="component" value="Chromosome"/>
</dbReference>
<dbReference type="PROSITE" id="PS50893">
    <property type="entry name" value="ABC_TRANSPORTER_2"/>
    <property type="match status" value="1"/>
</dbReference>
<evidence type="ECO:0000256" key="3">
    <source>
        <dbReference type="ARBA" id="ARBA00022741"/>
    </source>
</evidence>
<dbReference type="Pfam" id="PF00664">
    <property type="entry name" value="ABC_membrane"/>
    <property type="match status" value="1"/>
</dbReference>
<dbReference type="SUPFAM" id="SSF90123">
    <property type="entry name" value="ABC transporter transmembrane region"/>
    <property type="match status" value="1"/>
</dbReference>
<dbReference type="Pfam" id="PF00005">
    <property type="entry name" value="ABC_tran"/>
    <property type="match status" value="1"/>
</dbReference>
<dbReference type="InterPro" id="IPR036640">
    <property type="entry name" value="ABC1_TM_sf"/>
</dbReference>
<dbReference type="PANTHER" id="PTHR43394">
    <property type="entry name" value="ATP-DEPENDENT PERMEASE MDL1, MITOCHONDRIAL"/>
    <property type="match status" value="1"/>
</dbReference>
<evidence type="ECO:0000313" key="11">
    <source>
        <dbReference type="Proteomes" id="UP000324354"/>
    </source>
</evidence>
<keyword evidence="5 7" id="KW-1133">Transmembrane helix</keyword>
<dbReference type="SUPFAM" id="SSF52540">
    <property type="entry name" value="P-loop containing nucleoside triphosphate hydrolases"/>
    <property type="match status" value="1"/>
</dbReference>
<evidence type="ECO:0000259" key="9">
    <source>
        <dbReference type="PROSITE" id="PS50929"/>
    </source>
</evidence>
<feature type="domain" description="ABC transporter" evidence="8">
    <location>
        <begin position="318"/>
        <end position="526"/>
    </location>
</feature>
<feature type="transmembrane region" description="Helical" evidence="7">
    <location>
        <begin position="23"/>
        <end position="43"/>
    </location>
</feature>
<dbReference type="Gene3D" id="3.40.50.300">
    <property type="entry name" value="P-loop containing nucleotide triphosphate hydrolases"/>
    <property type="match status" value="1"/>
</dbReference>
<sequence>MSILTYSLRRYWQLSKKLRKRQMGIIILNTVVSFLEIKFALTIRNTINNPETGKIILLMVIFALINVLGFIVSYNLEISKRIMQVELIGRIYEKILHAKESAFKKKTPGEYLTDLMSNVVYVSFLAAALIPALVVNIVRFCAYLISLIMLSPELFMITLPLLVVFVLIFKKQMREMARLSSMEREKFSMLIERIRNKLEGRKTIKNLNALNGAKKKLNEEALNWYHSIRSLVFASKKYGYLYETLSQIIPLAAILIGLFWRIDVGTLVAFYIVSRDILEPLVVILSDLGYIPEAYPALKRIEEALSLEEEQFGNEILTKVESIEIQDVSYNGILENISLLIKRGETIGIVGESGSGKSTLANIIAGYYRPKKGNILINKIPIFNFKNLRDRVKLVESHEFIFPGTVKENITLWEDFSEEDIKNILKTVQLNIPLEEKIGPGYREVSLGERQRIALARALLRKPEVLILDEALSGVDPDMEAEIINEIKAKGITLIVISHRPSTINLVDKVIFIENGKVKMIKNLRLPSS</sequence>
<dbReference type="InterPro" id="IPR003593">
    <property type="entry name" value="AAA+_ATPase"/>
</dbReference>
<keyword evidence="2 7" id="KW-0812">Transmembrane</keyword>
<proteinExistence type="predicted"/>
<keyword evidence="6 7" id="KW-0472">Membrane</keyword>
<dbReference type="AlphaFoldDB" id="A0A5C0XP31"/>
<dbReference type="EMBL" id="CP023154">
    <property type="protein sequence ID" value="QEK78432.1"/>
    <property type="molecule type" value="Genomic_DNA"/>
</dbReference>
<dbReference type="PROSITE" id="PS00211">
    <property type="entry name" value="ABC_TRANSPORTER_1"/>
    <property type="match status" value="1"/>
</dbReference>
<dbReference type="RefSeq" id="WP_011011873.1">
    <property type="nucleotide sequence ID" value="NC_003413.1"/>
</dbReference>
<feature type="transmembrane region" description="Helical" evidence="7">
    <location>
        <begin position="144"/>
        <end position="169"/>
    </location>
</feature>
<dbReference type="PROSITE" id="PS50929">
    <property type="entry name" value="ABC_TM1F"/>
    <property type="match status" value="1"/>
</dbReference>
<accession>A0A5C0XP31</accession>
<dbReference type="InterPro" id="IPR027417">
    <property type="entry name" value="P-loop_NTPase"/>
</dbReference>
<feature type="transmembrane region" description="Helical" evidence="7">
    <location>
        <begin position="55"/>
        <end position="76"/>
    </location>
</feature>
<evidence type="ECO:0000256" key="5">
    <source>
        <dbReference type="ARBA" id="ARBA00022989"/>
    </source>
</evidence>
<dbReference type="GeneID" id="41712547"/>
<name>A0A5C0XP31_PYRFU</name>
<dbReference type="CDD" id="cd03228">
    <property type="entry name" value="ABCC_MRP_Like"/>
    <property type="match status" value="1"/>
</dbReference>
<keyword evidence="3" id="KW-0547">Nucleotide-binding</keyword>
<dbReference type="OrthoDB" id="121502at2157"/>
<evidence type="ECO:0000256" key="7">
    <source>
        <dbReference type="SAM" id="Phobius"/>
    </source>
</evidence>
<gene>
    <name evidence="10" type="ORF">PFDSM3638_03715</name>
</gene>
<organism evidence="10 11">
    <name type="scientific">Pyrococcus furiosus (strain ATCC 43587 / DSM 3638 / JCM 8422 / Vc1)</name>
    <dbReference type="NCBI Taxonomy" id="186497"/>
    <lineage>
        <taxon>Archaea</taxon>
        <taxon>Methanobacteriati</taxon>
        <taxon>Methanobacteriota</taxon>
        <taxon>Thermococci</taxon>
        <taxon>Thermococcales</taxon>
        <taxon>Thermococcaceae</taxon>
        <taxon>Pyrococcus</taxon>
    </lineage>
</organism>
<feature type="transmembrane region" description="Helical" evidence="7">
    <location>
        <begin position="115"/>
        <end position="138"/>
    </location>
</feature>
<dbReference type="PANTHER" id="PTHR43394:SF1">
    <property type="entry name" value="ATP-BINDING CASSETTE SUB-FAMILY B MEMBER 10, MITOCHONDRIAL"/>
    <property type="match status" value="1"/>
</dbReference>
<feature type="domain" description="ABC transmembrane type-1" evidence="9">
    <location>
        <begin position="24"/>
        <end position="293"/>
    </location>
</feature>
<dbReference type="GO" id="GO:0016020">
    <property type="term" value="C:membrane"/>
    <property type="evidence" value="ECO:0007669"/>
    <property type="project" value="UniProtKB-SubCell"/>
</dbReference>
<evidence type="ECO:0000256" key="6">
    <source>
        <dbReference type="ARBA" id="ARBA00023136"/>
    </source>
</evidence>
<protein>
    <submittedName>
        <fullName evidence="10">ABC transporter ATP-binding protein</fullName>
    </submittedName>
</protein>
<feature type="transmembrane region" description="Helical" evidence="7">
    <location>
        <begin position="239"/>
        <end position="260"/>
    </location>
</feature>
<dbReference type="GO" id="GO:0005524">
    <property type="term" value="F:ATP binding"/>
    <property type="evidence" value="ECO:0007669"/>
    <property type="project" value="UniProtKB-KW"/>
</dbReference>
<reference evidence="10 11" key="1">
    <citation type="submission" date="2017-08" db="EMBL/GenBank/DDBJ databases">
        <title>Resequencing and Reannotation of the genome of Pyrococcus furiosus type strain DSM3638.</title>
        <authorList>
            <person name="Reichelt R.M."/>
            <person name="Bunk B."/>
        </authorList>
    </citation>
    <scope>NUCLEOTIDE SEQUENCE [LARGE SCALE GENOMIC DNA]</scope>
    <source>
        <strain evidence="10 11">DSM 3638</strain>
    </source>
</reference>
<dbReference type="GO" id="GO:0016887">
    <property type="term" value="F:ATP hydrolysis activity"/>
    <property type="evidence" value="ECO:0007669"/>
    <property type="project" value="InterPro"/>
</dbReference>
<dbReference type="GeneID" id="13301339"/>
<keyword evidence="4 10" id="KW-0067">ATP-binding</keyword>
<dbReference type="Gene3D" id="1.20.1560.10">
    <property type="entry name" value="ABC transporter type 1, transmembrane domain"/>
    <property type="match status" value="1"/>
</dbReference>
<dbReference type="InterPro" id="IPR011527">
    <property type="entry name" value="ABC1_TM_dom"/>
</dbReference>
<dbReference type="InterPro" id="IPR039421">
    <property type="entry name" value="Type_1_exporter"/>
</dbReference>
<dbReference type="GO" id="GO:0015421">
    <property type="term" value="F:ABC-type oligopeptide transporter activity"/>
    <property type="evidence" value="ECO:0007669"/>
    <property type="project" value="TreeGrafter"/>
</dbReference>
<evidence type="ECO:0000256" key="2">
    <source>
        <dbReference type="ARBA" id="ARBA00022692"/>
    </source>
</evidence>
<evidence type="ECO:0000256" key="4">
    <source>
        <dbReference type="ARBA" id="ARBA00022840"/>
    </source>
</evidence>
<dbReference type="SMART" id="SM00382">
    <property type="entry name" value="AAA"/>
    <property type="match status" value="1"/>
</dbReference>
<evidence type="ECO:0000259" key="8">
    <source>
        <dbReference type="PROSITE" id="PS50893"/>
    </source>
</evidence>